<evidence type="ECO:0000256" key="1">
    <source>
        <dbReference type="ARBA" id="ARBA00006817"/>
    </source>
</evidence>
<feature type="compositionally biased region" description="Low complexity" evidence="2">
    <location>
        <begin position="227"/>
        <end position="243"/>
    </location>
</feature>
<dbReference type="InterPro" id="IPR023393">
    <property type="entry name" value="START-like_dom_sf"/>
</dbReference>
<proteinExistence type="inferred from homology"/>
<name>A0A895YJD9_9ACTN</name>
<dbReference type="Gene3D" id="3.30.530.20">
    <property type="match status" value="1"/>
</dbReference>
<gene>
    <name evidence="4" type="ORF">JQS43_04630</name>
</gene>
<dbReference type="CDD" id="cd07814">
    <property type="entry name" value="SRPBCC_CalC_Aha1-like"/>
    <property type="match status" value="1"/>
</dbReference>
<reference evidence="4" key="1">
    <citation type="submission" date="2021-02" db="EMBL/GenBank/DDBJ databases">
        <title>Natrosporangium hydrolyticum gen. nov., sp. nov, a haloalkaliphilic actinobacterium from a soda solonchak soil.</title>
        <authorList>
            <person name="Sorokin D.Y."/>
            <person name="Khijniak T.V."/>
            <person name="Zakharycheva A.P."/>
            <person name="Boueva O.V."/>
            <person name="Ariskina E.V."/>
            <person name="Hahnke R.L."/>
            <person name="Bunk B."/>
            <person name="Sproer C."/>
            <person name="Schumann P."/>
            <person name="Evtushenko L.I."/>
            <person name="Kublanov I.V."/>
        </authorList>
    </citation>
    <scope>NUCLEOTIDE SEQUENCE</scope>
    <source>
        <strain evidence="4">DSM 106523</strain>
    </source>
</reference>
<dbReference type="KEGG" id="nhy:JQS43_04630"/>
<keyword evidence="5" id="KW-1185">Reference proteome</keyword>
<dbReference type="GO" id="GO:0004553">
    <property type="term" value="F:hydrolase activity, hydrolyzing O-glycosyl compounds"/>
    <property type="evidence" value="ECO:0007669"/>
    <property type="project" value="InterPro"/>
</dbReference>
<feature type="domain" description="Activator of Hsp90 ATPase homologue 1/2-like C-terminal" evidence="3">
    <location>
        <begin position="12"/>
        <end position="107"/>
    </location>
</feature>
<dbReference type="Pfam" id="PF08327">
    <property type="entry name" value="AHSA1"/>
    <property type="match status" value="1"/>
</dbReference>
<feature type="compositionally biased region" description="Pro residues" evidence="2">
    <location>
        <begin position="374"/>
        <end position="400"/>
    </location>
</feature>
<dbReference type="SUPFAM" id="SSF55961">
    <property type="entry name" value="Bet v1-like"/>
    <property type="match status" value="1"/>
</dbReference>
<evidence type="ECO:0000313" key="5">
    <source>
        <dbReference type="Proteomes" id="UP000662857"/>
    </source>
</evidence>
<dbReference type="AlphaFoldDB" id="A0A895YJD9"/>
<evidence type="ECO:0000259" key="3">
    <source>
        <dbReference type="Pfam" id="PF08327"/>
    </source>
</evidence>
<evidence type="ECO:0000256" key="2">
    <source>
        <dbReference type="SAM" id="MobiDB-lite"/>
    </source>
</evidence>
<dbReference type="InterPro" id="IPR013538">
    <property type="entry name" value="ASHA1/2-like_C"/>
</dbReference>
<dbReference type="RefSeq" id="WP_239677820.1">
    <property type="nucleotide sequence ID" value="NZ_CP070499.1"/>
</dbReference>
<evidence type="ECO:0000313" key="4">
    <source>
        <dbReference type="EMBL" id="QSB15639.1"/>
    </source>
</evidence>
<dbReference type="InterPro" id="IPR012291">
    <property type="entry name" value="CBM2_carb-bd_dom_sf"/>
</dbReference>
<sequence length="505" mass="50660">MAELRLHFDLAHPRQRVWRALTEPWLLGQWFMATDLAPREGSEFELDPGTRPGFLGPITGEVVTVAAPDELVMRWQAEKLHTRVSWQLLPSGDACRLVLVQSGFIGAPAALRIAALRTTYAELFARRLPELLGRMAAGESTAAGSAAAGAPLLRPPSPVAAAETRRRRLRANAAITAWEATSTRDVRANRPGRAAPDLAGLSGAGPVRTGLARAGLAQTKPAAGQLPGPVAAPAPSARPAGSGHTRAAKAPRPAGSVDGPVAATAWLRSLAIGGAAALAAAVVFAAMVYPLDGSEGPPPVGDGPLDGPPEPGMALQPGTVPVATGARPGDGVPAGSVSAAPTGELPDPGGGPVSVTGSADFPAAPPGGGSSAPPVTPSAGPPPDGSPPDGSPPDGSPPEEPAVFDATMSTAGLPLLGGRAVAVTVNNSGSSAAEWTVTMQVGVQDVVNITGAEYARVGDEAIFTAPAGLGPGESQVFEFHLRAPVLGLIGARDPTGCQIDGQACG</sequence>
<feature type="region of interest" description="Disordered" evidence="2">
    <location>
        <begin position="297"/>
        <end position="404"/>
    </location>
</feature>
<dbReference type="EMBL" id="CP070499">
    <property type="protein sequence ID" value="QSB15639.1"/>
    <property type="molecule type" value="Genomic_DNA"/>
</dbReference>
<dbReference type="Proteomes" id="UP000662857">
    <property type="component" value="Chromosome"/>
</dbReference>
<feature type="region of interest" description="Disordered" evidence="2">
    <location>
        <begin position="221"/>
        <end position="258"/>
    </location>
</feature>
<organism evidence="4 5">
    <name type="scientific">Natronosporangium hydrolyticum</name>
    <dbReference type="NCBI Taxonomy" id="2811111"/>
    <lineage>
        <taxon>Bacteria</taxon>
        <taxon>Bacillati</taxon>
        <taxon>Actinomycetota</taxon>
        <taxon>Actinomycetes</taxon>
        <taxon>Micromonosporales</taxon>
        <taxon>Micromonosporaceae</taxon>
        <taxon>Natronosporangium</taxon>
    </lineage>
</organism>
<dbReference type="GO" id="GO:0030247">
    <property type="term" value="F:polysaccharide binding"/>
    <property type="evidence" value="ECO:0007669"/>
    <property type="project" value="InterPro"/>
</dbReference>
<dbReference type="Gene3D" id="2.60.40.290">
    <property type="match status" value="1"/>
</dbReference>
<comment type="similarity">
    <text evidence="1">Belongs to the AHA1 family.</text>
</comment>
<feature type="compositionally biased region" description="Pro residues" evidence="2">
    <location>
        <begin position="297"/>
        <end position="311"/>
    </location>
</feature>
<protein>
    <submittedName>
        <fullName evidence="4">SRPBCC domain-containing protein</fullName>
    </submittedName>
</protein>
<accession>A0A895YJD9</accession>